<dbReference type="InParanoid" id="A0A2R6QT65"/>
<dbReference type="Pfam" id="PF13041">
    <property type="entry name" value="PPR_2"/>
    <property type="match status" value="3"/>
</dbReference>
<feature type="repeat" description="PPR" evidence="2">
    <location>
        <begin position="482"/>
        <end position="516"/>
    </location>
</feature>
<dbReference type="FunFam" id="1.25.40.10:FF:000381">
    <property type="entry name" value="Pentatricopeptide repeat-containing protein"/>
    <property type="match status" value="1"/>
</dbReference>
<dbReference type="AlphaFoldDB" id="A0A2R6QT65"/>
<dbReference type="GO" id="GO:0009451">
    <property type="term" value="P:RNA modification"/>
    <property type="evidence" value="ECO:0007669"/>
    <property type="project" value="InterPro"/>
</dbReference>
<protein>
    <submittedName>
        <fullName evidence="3">Pentatricopeptide repeat-containing protein</fullName>
    </submittedName>
</protein>
<dbReference type="InterPro" id="IPR046960">
    <property type="entry name" value="PPR_At4g14850-like_plant"/>
</dbReference>
<dbReference type="Proteomes" id="UP000241394">
    <property type="component" value="Chromosome LG13"/>
</dbReference>
<feature type="repeat" description="PPR" evidence="2">
    <location>
        <begin position="517"/>
        <end position="551"/>
    </location>
</feature>
<evidence type="ECO:0000256" key="1">
    <source>
        <dbReference type="ARBA" id="ARBA00022737"/>
    </source>
</evidence>
<feature type="repeat" description="PPR" evidence="2">
    <location>
        <begin position="279"/>
        <end position="313"/>
    </location>
</feature>
<dbReference type="OMA" id="DPDLKCW"/>
<dbReference type="STRING" id="1590841.A0A2R6QT65"/>
<organism evidence="3 4">
    <name type="scientific">Actinidia chinensis var. chinensis</name>
    <name type="common">Chinese soft-hair kiwi</name>
    <dbReference type="NCBI Taxonomy" id="1590841"/>
    <lineage>
        <taxon>Eukaryota</taxon>
        <taxon>Viridiplantae</taxon>
        <taxon>Streptophyta</taxon>
        <taxon>Embryophyta</taxon>
        <taxon>Tracheophyta</taxon>
        <taxon>Spermatophyta</taxon>
        <taxon>Magnoliopsida</taxon>
        <taxon>eudicotyledons</taxon>
        <taxon>Gunneridae</taxon>
        <taxon>Pentapetalae</taxon>
        <taxon>asterids</taxon>
        <taxon>Ericales</taxon>
        <taxon>Actinidiaceae</taxon>
        <taxon>Actinidia</taxon>
    </lineage>
</organism>
<dbReference type="PANTHER" id="PTHR47926">
    <property type="entry name" value="PENTATRICOPEPTIDE REPEAT-CONTAINING PROTEIN"/>
    <property type="match status" value="1"/>
</dbReference>
<feature type="repeat" description="PPR" evidence="2">
    <location>
        <begin position="76"/>
        <end position="111"/>
    </location>
</feature>
<feature type="repeat" description="PPR" evidence="2">
    <location>
        <begin position="381"/>
        <end position="415"/>
    </location>
</feature>
<dbReference type="Gene3D" id="1.25.40.10">
    <property type="entry name" value="Tetratricopeptide repeat domain"/>
    <property type="match status" value="6"/>
</dbReference>
<dbReference type="PROSITE" id="PS51375">
    <property type="entry name" value="PPR"/>
    <property type="match status" value="6"/>
</dbReference>
<evidence type="ECO:0000313" key="4">
    <source>
        <dbReference type="Proteomes" id="UP000241394"/>
    </source>
</evidence>
<dbReference type="InterPro" id="IPR046848">
    <property type="entry name" value="E_motif"/>
</dbReference>
<dbReference type="FunCoup" id="A0A2R6QT65">
    <property type="interactions" value="339"/>
</dbReference>
<dbReference type="EMBL" id="NKQK01000013">
    <property type="protein sequence ID" value="PSS14300.1"/>
    <property type="molecule type" value="Genomic_DNA"/>
</dbReference>
<evidence type="ECO:0000313" key="3">
    <source>
        <dbReference type="EMBL" id="PSS14300.1"/>
    </source>
</evidence>
<dbReference type="PANTHER" id="PTHR47926:SF356">
    <property type="entry name" value="(WILD MALAYSIAN BANANA) HYPOTHETICAL PROTEIN"/>
    <property type="match status" value="1"/>
</dbReference>
<dbReference type="InterPro" id="IPR002885">
    <property type="entry name" value="PPR_rpt"/>
</dbReference>
<dbReference type="GO" id="GO:0003723">
    <property type="term" value="F:RNA binding"/>
    <property type="evidence" value="ECO:0007669"/>
    <property type="project" value="InterPro"/>
</dbReference>
<sequence length="702" mass="77364">MPPAAHEAASLASILIQKCSSTTTVRKARQLHALILTSIPTVLQSLFLHNNILSMFARCGSLADSRLVFDKMPHRNIVSFNALIAASSRSSQHASLTLKLFAQLEDDGLRPNGSTFTSLLQASSLLEDCLMGSLLHTQLIKLGFWGDTCVQTSLLGMYSNCGDLASAKEVFTSIGDKDDVAWNSIIFGCMKNDDIAEGFHLYDKMVRSGTIPTQFTYSMILNACSRQKDHDFGQLVHTQVIISGTPTDLPLHNSLLDMYCSCGGIHSAIQVFSRIEYPDLVSWNSMIAGYSESGHGEKAMEMFVQLQQTTFAKADEYTFAAIISATGAFLASDYGKPLYAQVIKRGYEKSVYVGSTLVSMYFNNGDTDSAQKIFSSIAEKDVILWTEMITGHCRMADGENAIKFFHGMSQEGLRIDSLALSSALSACADLVTLKQGQMIHCQASKTGYDVEIAVCGSLIDMYAKTGDLQAAELIISDVGSPDLKCWNAILSGYSHHGKAKEALKVFDEILEHNLRPDQVTFISLLAACSHCGLVDEGIILWDFMIQSGFRPVAKHYSCMVSLLSRAGLLEEAEKMILESPFSGYNLDLWRTLLSSCISNKKLELGVRAGEQVLSIDADDSATHVLLANLYAAAGKWDWVKRMRRKIRGQMLEKDPGLSWVEVLNDICVFSSGDQSHPKIDEMRAELQRLLGNMRRLDTDFHR</sequence>
<dbReference type="GO" id="GO:0099402">
    <property type="term" value="P:plant organ development"/>
    <property type="evidence" value="ECO:0007669"/>
    <property type="project" value="UniProtKB-ARBA"/>
</dbReference>
<dbReference type="Pfam" id="PF20431">
    <property type="entry name" value="E_motif"/>
    <property type="match status" value="1"/>
</dbReference>
<keyword evidence="1" id="KW-0677">Repeat</keyword>
<comment type="caution">
    <text evidence="3">The sequence shown here is derived from an EMBL/GenBank/DDBJ whole genome shotgun (WGS) entry which is preliminary data.</text>
</comment>
<dbReference type="Gramene" id="PSS14300">
    <property type="protein sequence ID" value="PSS14300"/>
    <property type="gene ID" value="CEY00_Acc14897"/>
</dbReference>
<proteinExistence type="predicted"/>
<dbReference type="OrthoDB" id="728902at2759"/>
<accession>A0A2R6QT65</accession>
<dbReference type="Pfam" id="PF01535">
    <property type="entry name" value="PPR"/>
    <property type="match status" value="4"/>
</dbReference>
<dbReference type="NCBIfam" id="TIGR00756">
    <property type="entry name" value="PPR"/>
    <property type="match status" value="3"/>
</dbReference>
<gene>
    <name evidence="3" type="ORF">CEY00_Acc14897</name>
</gene>
<evidence type="ECO:0000256" key="2">
    <source>
        <dbReference type="PROSITE-ProRule" id="PRU00708"/>
    </source>
</evidence>
<dbReference type="InterPro" id="IPR011990">
    <property type="entry name" value="TPR-like_helical_dom_sf"/>
</dbReference>
<dbReference type="FunFam" id="1.25.40.10:FF:000158">
    <property type="entry name" value="pentatricopeptide repeat-containing protein At2g33680"/>
    <property type="match status" value="1"/>
</dbReference>
<dbReference type="FunFam" id="1.25.40.10:FF:000694">
    <property type="entry name" value="Pentatricopeptide repeat-containing protein At3g50420"/>
    <property type="match status" value="1"/>
</dbReference>
<name>A0A2R6QT65_ACTCC</name>
<keyword evidence="4" id="KW-1185">Reference proteome</keyword>
<reference evidence="4" key="2">
    <citation type="journal article" date="2018" name="BMC Genomics">
        <title>A manually annotated Actinidia chinensis var. chinensis (kiwifruit) genome highlights the challenges associated with draft genomes and gene prediction in plants.</title>
        <authorList>
            <person name="Pilkington S.M."/>
            <person name="Crowhurst R."/>
            <person name="Hilario E."/>
            <person name="Nardozza S."/>
            <person name="Fraser L."/>
            <person name="Peng Y."/>
            <person name="Gunaseelan K."/>
            <person name="Simpson R."/>
            <person name="Tahir J."/>
            <person name="Deroles S.C."/>
            <person name="Templeton K."/>
            <person name="Luo Z."/>
            <person name="Davy M."/>
            <person name="Cheng C."/>
            <person name="McNeilage M."/>
            <person name="Scaglione D."/>
            <person name="Liu Y."/>
            <person name="Zhang Q."/>
            <person name="Datson P."/>
            <person name="De Silva N."/>
            <person name="Gardiner S.E."/>
            <person name="Bassett H."/>
            <person name="Chagne D."/>
            <person name="McCallum J."/>
            <person name="Dzierzon H."/>
            <person name="Deng C."/>
            <person name="Wang Y.Y."/>
            <person name="Barron L."/>
            <person name="Manako K."/>
            <person name="Bowen J."/>
            <person name="Foster T.M."/>
            <person name="Erridge Z.A."/>
            <person name="Tiffin H."/>
            <person name="Waite C.N."/>
            <person name="Davies K.M."/>
            <person name="Grierson E.P."/>
            <person name="Laing W.A."/>
            <person name="Kirk R."/>
            <person name="Chen X."/>
            <person name="Wood M."/>
            <person name="Montefiori M."/>
            <person name="Brummell D.A."/>
            <person name="Schwinn K.E."/>
            <person name="Catanach A."/>
            <person name="Fullerton C."/>
            <person name="Li D."/>
            <person name="Meiyalaghan S."/>
            <person name="Nieuwenhuizen N."/>
            <person name="Read N."/>
            <person name="Prakash R."/>
            <person name="Hunter D."/>
            <person name="Zhang H."/>
            <person name="McKenzie M."/>
            <person name="Knabel M."/>
            <person name="Harris A."/>
            <person name="Allan A.C."/>
            <person name="Gleave A."/>
            <person name="Chen A."/>
            <person name="Janssen B.J."/>
            <person name="Plunkett B."/>
            <person name="Ampomah-Dwamena C."/>
            <person name="Voogd C."/>
            <person name="Leif D."/>
            <person name="Lafferty D."/>
            <person name="Souleyre E.J.F."/>
            <person name="Varkonyi-Gasic E."/>
            <person name="Gambi F."/>
            <person name="Hanley J."/>
            <person name="Yao J.L."/>
            <person name="Cheung J."/>
            <person name="David K.M."/>
            <person name="Warren B."/>
            <person name="Marsh K."/>
            <person name="Snowden K.C."/>
            <person name="Lin-Wang K."/>
            <person name="Brian L."/>
            <person name="Martinez-Sanchez M."/>
            <person name="Wang M."/>
            <person name="Ileperuma N."/>
            <person name="Macnee N."/>
            <person name="Campin R."/>
            <person name="McAtee P."/>
            <person name="Drummond R.S.M."/>
            <person name="Espley R.V."/>
            <person name="Ireland H.S."/>
            <person name="Wu R."/>
            <person name="Atkinson R.G."/>
            <person name="Karunairetnam S."/>
            <person name="Bulley S."/>
            <person name="Chunkath S."/>
            <person name="Hanley Z."/>
            <person name="Storey R."/>
            <person name="Thrimawithana A.H."/>
            <person name="Thomson S."/>
            <person name="David C."/>
            <person name="Testolin R."/>
            <person name="Huang H."/>
            <person name="Hellens R.P."/>
            <person name="Schaffer R.J."/>
        </authorList>
    </citation>
    <scope>NUCLEOTIDE SEQUENCE [LARGE SCALE GENOMIC DNA]</scope>
    <source>
        <strain evidence="4">cv. Red5</strain>
    </source>
</reference>
<reference evidence="3 4" key="1">
    <citation type="submission" date="2017-07" db="EMBL/GenBank/DDBJ databases">
        <title>An improved, manually edited Actinidia chinensis var. chinensis (kiwifruit) genome highlights the challenges associated with draft genomes and gene prediction in plants.</title>
        <authorList>
            <person name="Pilkington S."/>
            <person name="Crowhurst R."/>
            <person name="Hilario E."/>
            <person name="Nardozza S."/>
            <person name="Fraser L."/>
            <person name="Peng Y."/>
            <person name="Gunaseelan K."/>
            <person name="Simpson R."/>
            <person name="Tahir J."/>
            <person name="Deroles S."/>
            <person name="Templeton K."/>
            <person name="Luo Z."/>
            <person name="Davy M."/>
            <person name="Cheng C."/>
            <person name="Mcneilage M."/>
            <person name="Scaglione D."/>
            <person name="Liu Y."/>
            <person name="Zhang Q."/>
            <person name="Datson P."/>
            <person name="De Silva N."/>
            <person name="Gardiner S."/>
            <person name="Bassett H."/>
            <person name="Chagne D."/>
            <person name="Mccallum J."/>
            <person name="Dzierzon H."/>
            <person name="Deng C."/>
            <person name="Wang Y.-Y."/>
            <person name="Barron N."/>
            <person name="Manako K."/>
            <person name="Bowen J."/>
            <person name="Foster T."/>
            <person name="Erridge Z."/>
            <person name="Tiffin H."/>
            <person name="Waite C."/>
            <person name="Davies K."/>
            <person name="Grierson E."/>
            <person name="Laing W."/>
            <person name="Kirk R."/>
            <person name="Chen X."/>
            <person name="Wood M."/>
            <person name="Montefiori M."/>
            <person name="Brummell D."/>
            <person name="Schwinn K."/>
            <person name="Catanach A."/>
            <person name="Fullerton C."/>
            <person name="Li D."/>
            <person name="Meiyalaghan S."/>
            <person name="Nieuwenhuizen N."/>
            <person name="Read N."/>
            <person name="Prakash R."/>
            <person name="Hunter D."/>
            <person name="Zhang H."/>
            <person name="Mckenzie M."/>
            <person name="Knabel M."/>
            <person name="Harris A."/>
            <person name="Allan A."/>
            <person name="Chen A."/>
            <person name="Janssen B."/>
            <person name="Plunkett B."/>
            <person name="Dwamena C."/>
            <person name="Voogd C."/>
            <person name="Leif D."/>
            <person name="Lafferty D."/>
            <person name="Souleyre E."/>
            <person name="Varkonyi-Gasic E."/>
            <person name="Gambi F."/>
            <person name="Hanley J."/>
            <person name="Yao J.-L."/>
            <person name="Cheung J."/>
            <person name="David K."/>
            <person name="Warren B."/>
            <person name="Marsh K."/>
            <person name="Snowden K."/>
            <person name="Lin-Wang K."/>
            <person name="Brian L."/>
            <person name="Martinez-Sanchez M."/>
            <person name="Wang M."/>
            <person name="Ileperuma N."/>
            <person name="Macnee N."/>
            <person name="Campin R."/>
            <person name="Mcatee P."/>
            <person name="Drummond R."/>
            <person name="Espley R."/>
            <person name="Ireland H."/>
            <person name="Wu R."/>
            <person name="Atkinson R."/>
            <person name="Karunairetnam S."/>
            <person name="Bulley S."/>
            <person name="Chunkath S."/>
            <person name="Hanley Z."/>
            <person name="Storey R."/>
            <person name="Thrimawithana A."/>
            <person name="Thomson S."/>
            <person name="David C."/>
            <person name="Testolin R."/>
        </authorList>
    </citation>
    <scope>NUCLEOTIDE SEQUENCE [LARGE SCALE GENOMIC DNA]</scope>
    <source>
        <strain evidence="4">cv. Red5</strain>
        <tissue evidence="3">Young leaf</tissue>
    </source>
</reference>
<dbReference type="FunFam" id="1.25.40.10:FF:000351">
    <property type="entry name" value="Pentatricopeptide repeat-containing protein"/>
    <property type="match status" value="1"/>
</dbReference>
<feature type="repeat" description="PPR" evidence="2">
    <location>
        <begin position="178"/>
        <end position="212"/>
    </location>
</feature>